<dbReference type="Pfam" id="PF00591">
    <property type="entry name" value="Glycos_transf_3"/>
    <property type="match status" value="1"/>
</dbReference>
<dbReference type="InterPro" id="IPR000053">
    <property type="entry name" value="Thymidine/pyrmidine_PPase"/>
</dbReference>
<feature type="domain" description="Pyrimidine nucleoside phosphorylase C-terminal" evidence="5">
    <location>
        <begin position="430"/>
        <end position="500"/>
    </location>
</feature>
<dbReference type="Pfam" id="PF02885">
    <property type="entry name" value="Glycos_trans_3N"/>
    <property type="match status" value="1"/>
</dbReference>
<keyword evidence="2 4" id="KW-0808">Transferase</keyword>
<dbReference type="SUPFAM" id="SSF47648">
    <property type="entry name" value="Nucleoside phosphorylase/phosphoribosyltransferase N-terminal domain"/>
    <property type="match status" value="1"/>
</dbReference>
<dbReference type="SMART" id="SM00941">
    <property type="entry name" value="PYNP_C"/>
    <property type="match status" value="1"/>
</dbReference>
<dbReference type="NCBIfam" id="TIGR02645">
    <property type="entry name" value="ARCH_P_rylase"/>
    <property type="match status" value="1"/>
</dbReference>
<evidence type="ECO:0000259" key="5">
    <source>
        <dbReference type="SMART" id="SM00941"/>
    </source>
</evidence>
<dbReference type="GO" id="GO:0006206">
    <property type="term" value="P:pyrimidine nucleobase metabolic process"/>
    <property type="evidence" value="ECO:0007669"/>
    <property type="project" value="InterPro"/>
</dbReference>
<dbReference type="InterPro" id="IPR017872">
    <property type="entry name" value="Pyrmidine_PPase_CS"/>
</dbReference>
<proteinExistence type="inferred from homology"/>
<dbReference type="AlphaFoldDB" id="A0A4P9VUJ9"/>
<sequence>MDSTSDFLHLHRLGVDTHQEPVVYMRRDCHVCHAEGFNAQSRIKIMTDHHSIIATLNIVDSEIISHQQAGLSETAWRLLHAQEGEVATFGHAKPVESTAFVRGKLFGKLLSDESAYSIVQDIREGRYSDIQLAAYITACAGQGLNVNEVIAITKAMVATGKRFQWSGQEVFDKHCVGGLPGYRTTPIVVAIASACGLIMPKTSSRAITSPAGTADTMEVMTPVTLSFEHMREVVEQHGACLAWGGSVNLSPTDDVVIRVERALDIDSEGQLVASVLSKKIAAGATQVLIDIPIGPTAKIRTQEAAAHLQKLMVATGEALGIKVHAITSDGTQPVGRGIGPVLEARDVLTVLRCEPEAPTDLAERSLVLAGALLELAHKAQPGEGFKLAQKTLWSGKALDKFMAICESQGGFTEPELAAQQHTITASQHGIISYIDNRFIARLARLAGAPEVKAAGVEMHVRLGDAVEVGQPLFTLHANAPGELAYALDFLQLHPEAVRIEEEYL</sequence>
<name>A0A4P9VUJ9_9GAMM</name>
<comment type="catalytic activity">
    <reaction evidence="3 4">
        <text>thymidine + phosphate = 2-deoxy-alpha-D-ribose 1-phosphate + thymine</text>
        <dbReference type="Rhea" id="RHEA:16037"/>
        <dbReference type="ChEBI" id="CHEBI:17748"/>
        <dbReference type="ChEBI" id="CHEBI:17821"/>
        <dbReference type="ChEBI" id="CHEBI:43474"/>
        <dbReference type="ChEBI" id="CHEBI:57259"/>
        <dbReference type="EC" id="2.4.2.4"/>
    </reaction>
</comment>
<dbReference type="GO" id="GO:0005829">
    <property type="term" value="C:cytosol"/>
    <property type="evidence" value="ECO:0007669"/>
    <property type="project" value="TreeGrafter"/>
</dbReference>
<dbReference type="InterPro" id="IPR028579">
    <property type="entry name" value="Thym_Pase_Put"/>
</dbReference>
<dbReference type="Pfam" id="PF07831">
    <property type="entry name" value="PYNP_C"/>
    <property type="match status" value="1"/>
</dbReference>
<gene>
    <name evidence="6" type="ORF">B9G39_20180</name>
</gene>
<dbReference type="InterPro" id="IPR013466">
    <property type="entry name" value="Thymidine/AMP_Pase"/>
</dbReference>
<dbReference type="PROSITE" id="PS00647">
    <property type="entry name" value="THYMID_PHOSPHORYLASE"/>
    <property type="match status" value="1"/>
</dbReference>
<accession>A0A4P9VUJ9</accession>
<evidence type="ECO:0000256" key="2">
    <source>
        <dbReference type="ARBA" id="ARBA00022679"/>
    </source>
</evidence>
<dbReference type="InterPro" id="IPR036566">
    <property type="entry name" value="PYNP-like_C_sf"/>
</dbReference>
<dbReference type="Proteomes" id="UP000257039">
    <property type="component" value="Unassembled WGS sequence"/>
</dbReference>
<dbReference type="PANTHER" id="PTHR10515">
    <property type="entry name" value="THYMIDINE PHOSPHORYLASE"/>
    <property type="match status" value="1"/>
</dbReference>
<dbReference type="EMBL" id="NDXW01000001">
    <property type="protein sequence ID" value="RDH45580.1"/>
    <property type="molecule type" value="Genomic_DNA"/>
</dbReference>
<dbReference type="RefSeq" id="WP_094788520.1">
    <property type="nucleotide sequence ID" value="NZ_NDXW01000001.1"/>
</dbReference>
<dbReference type="GO" id="GO:0006213">
    <property type="term" value="P:pyrimidine nucleoside metabolic process"/>
    <property type="evidence" value="ECO:0007669"/>
    <property type="project" value="InterPro"/>
</dbReference>
<dbReference type="EC" id="2.4.2.4" evidence="4"/>
<evidence type="ECO:0000313" key="7">
    <source>
        <dbReference type="Proteomes" id="UP000257039"/>
    </source>
</evidence>
<organism evidence="6 7">
    <name type="scientific">Zooshikella ganghwensis</name>
    <dbReference type="NCBI Taxonomy" id="202772"/>
    <lineage>
        <taxon>Bacteria</taxon>
        <taxon>Pseudomonadati</taxon>
        <taxon>Pseudomonadota</taxon>
        <taxon>Gammaproteobacteria</taxon>
        <taxon>Oceanospirillales</taxon>
        <taxon>Zooshikellaceae</taxon>
        <taxon>Zooshikella</taxon>
    </lineage>
</organism>
<reference evidence="6 7" key="1">
    <citation type="submission" date="2017-04" db="EMBL/GenBank/DDBJ databases">
        <title>Draft genome sequence of Zooshikella ganghwensis VG4 isolated from Red Sea sediments.</title>
        <authorList>
            <person name="Rehman Z."/>
            <person name="Alam I."/>
            <person name="Kamau A."/>
            <person name="Bajic V."/>
            <person name="Leiknes T."/>
        </authorList>
    </citation>
    <scope>NUCLEOTIDE SEQUENCE [LARGE SCALE GENOMIC DNA]</scope>
    <source>
        <strain evidence="6 7">VG4</strain>
    </source>
</reference>
<dbReference type="InterPro" id="IPR017459">
    <property type="entry name" value="Glycosyl_Trfase_fam3_N_dom"/>
</dbReference>
<dbReference type="PANTHER" id="PTHR10515:SF0">
    <property type="entry name" value="THYMIDINE PHOSPHORYLASE"/>
    <property type="match status" value="1"/>
</dbReference>
<evidence type="ECO:0000256" key="1">
    <source>
        <dbReference type="ARBA" id="ARBA00022676"/>
    </source>
</evidence>
<dbReference type="Gene3D" id="3.40.1030.10">
    <property type="entry name" value="Nucleoside phosphorylase/phosphoribosyltransferase catalytic domain"/>
    <property type="match status" value="1"/>
</dbReference>
<keyword evidence="1 4" id="KW-0328">Glycosyltransferase</keyword>
<dbReference type="Gene3D" id="1.20.970.50">
    <property type="match status" value="1"/>
</dbReference>
<dbReference type="GO" id="GO:0009032">
    <property type="term" value="F:thymidine phosphorylase activity"/>
    <property type="evidence" value="ECO:0007669"/>
    <property type="project" value="UniProtKB-UniRule"/>
</dbReference>
<evidence type="ECO:0000313" key="6">
    <source>
        <dbReference type="EMBL" id="RDH45580.1"/>
    </source>
</evidence>
<protein>
    <recommendedName>
        <fullName evidence="4">Putative thymidine phosphorylase</fullName>
        <ecNumber evidence="4">2.4.2.4</ecNumber>
    </recommendedName>
    <alternativeName>
        <fullName evidence="4">TdRPase</fullName>
    </alternativeName>
</protein>
<dbReference type="InterPro" id="IPR035902">
    <property type="entry name" value="Nuc_phospho_transferase"/>
</dbReference>
<dbReference type="NCBIfam" id="NF003338">
    <property type="entry name" value="PRK04350.1"/>
    <property type="match status" value="1"/>
</dbReference>
<comment type="caution">
    <text evidence="6">The sequence shown here is derived from an EMBL/GenBank/DDBJ whole genome shotgun (WGS) entry which is preliminary data.</text>
</comment>
<evidence type="ECO:0000256" key="3">
    <source>
        <dbReference type="ARBA" id="ARBA00048550"/>
    </source>
</evidence>
<dbReference type="SUPFAM" id="SSF52418">
    <property type="entry name" value="Nucleoside phosphorylase/phosphoribosyltransferase catalytic domain"/>
    <property type="match status" value="1"/>
</dbReference>
<dbReference type="InterPro" id="IPR000312">
    <property type="entry name" value="Glycosyl_Trfase_fam3"/>
</dbReference>
<dbReference type="HAMAP" id="MF_00703">
    <property type="entry name" value="Thymid_phosp_2"/>
    <property type="match status" value="1"/>
</dbReference>
<evidence type="ECO:0000256" key="4">
    <source>
        <dbReference type="HAMAP-Rule" id="MF_00703"/>
    </source>
</evidence>
<dbReference type="InterPro" id="IPR036320">
    <property type="entry name" value="Glycosyl_Trfase_fam3_N_dom_sf"/>
</dbReference>
<dbReference type="SUPFAM" id="SSF54680">
    <property type="entry name" value="Pyrimidine nucleoside phosphorylase C-terminal domain"/>
    <property type="match status" value="1"/>
</dbReference>
<dbReference type="GO" id="GO:0004645">
    <property type="term" value="F:1,4-alpha-oligoglucan phosphorylase activity"/>
    <property type="evidence" value="ECO:0007669"/>
    <property type="project" value="InterPro"/>
</dbReference>
<keyword evidence="7" id="KW-1185">Reference proteome</keyword>
<dbReference type="InterPro" id="IPR013102">
    <property type="entry name" value="PYNP_C"/>
</dbReference>
<comment type="similarity">
    <text evidence="4">Belongs to the thymidine/pyrimidine-nucleoside phosphorylase family. Type 2 subfamily.</text>
</comment>
<dbReference type="Gene3D" id="3.90.1170.30">
    <property type="entry name" value="Pyrimidine nucleoside phosphorylase-like, C-terminal domain"/>
    <property type="match status" value="1"/>
</dbReference>